<dbReference type="InterPro" id="IPR050789">
    <property type="entry name" value="Diverse_Enzym_Activities"/>
</dbReference>
<organism evidence="2 3">
    <name type="scientific">Butyrivibrio fibrisolvens DSM 3071</name>
    <dbReference type="NCBI Taxonomy" id="1121131"/>
    <lineage>
        <taxon>Bacteria</taxon>
        <taxon>Bacillati</taxon>
        <taxon>Bacillota</taxon>
        <taxon>Clostridia</taxon>
        <taxon>Lachnospirales</taxon>
        <taxon>Lachnospiraceae</taxon>
        <taxon>Butyrivibrio</taxon>
    </lineage>
</organism>
<reference evidence="3" key="1">
    <citation type="submission" date="2016-11" db="EMBL/GenBank/DDBJ databases">
        <authorList>
            <person name="Varghese N."/>
            <person name="Submissions S."/>
        </authorList>
    </citation>
    <scope>NUCLEOTIDE SEQUENCE [LARGE SCALE GENOMIC DNA]</scope>
    <source>
        <strain evidence="3">DSM 3071</strain>
    </source>
</reference>
<accession>A0A1M6BVI7</accession>
<dbReference type="Pfam" id="PF00144">
    <property type="entry name" value="Beta-lactamase"/>
    <property type="match status" value="1"/>
</dbReference>
<dbReference type="GeneID" id="89511703"/>
<dbReference type="PANTHER" id="PTHR43283:SF3">
    <property type="entry name" value="BETA-LACTAMASE FAMILY PROTEIN (AFU_ORTHOLOGUE AFUA_5G07500)"/>
    <property type="match status" value="1"/>
</dbReference>
<dbReference type="InterPro" id="IPR012338">
    <property type="entry name" value="Beta-lactam/transpept-like"/>
</dbReference>
<sequence length="380" mass="42424">MNIRKLTRLDDYMQKRAGSIPGATILIEHNGKRVYENNFGMDRKDSIYRIMSMTKPITALAAMILYERGELDLMEEVGKYLPAFSDIKVASLGGFKAPIRPILIRDLLSMTSGIVLPGDYGEAGQSMSQAYRQARVQRRSGILKNNVDIASKFADSVLMFDPGTSFHYGLSADVLAAIIEIISGMKFSEFLKKEVFAPLNMSETDFMIDGDKAFRQAVMMGRPDSKGKVSRADANTLARFEMEAPFENPWYESGGIGLYSTVEDYVHFCQMLLNKGAFHGKELIGRRTFKFMTTNHLTDEQLKEFGREGYGYGCYYNILMDPVRAASNGAEGSIEVTGEAGTYFCVDPEEDLIIMYMSQMDGGADPAFIRGLRQIVYGAM</sequence>
<dbReference type="RefSeq" id="WP_073389277.1">
    <property type="nucleotide sequence ID" value="NZ_FQXK01000032.1"/>
</dbReference>
<evidence type="ECO:0000313" key="2">
    <source>
        <dbReference type="EMBL" id="SHI52765.1"/>
    </source>
</evidence>
<dbReference type="Gene3D" id="3.40.710.10">
    <property type="entry name" value="DD-peptidase/beta-lactamase superfamily"/>
    <property type="match status" value="1"/>
</dbReference>
<evidence type="ECO:0000313" key="3">
    <source>
        <dbReference type="Proteomes" id="UP000184278"/>
    </source>
</evidence>
<dbReference type="EMBL" id="FQXK01000032">
    <property type="protein sequence ID" value="SHI52765.1"/>
    <property type="molecule type" value="Genomic_DNA"/>
</dbReference>
<protein>
    <submittedName>
        <fullName evidence="2">CubicO group peptidase, beta-lactamase class C family</fullName>
    </submittedName>
</protein>
<dbReference type="STRING" id="1121131.SAMN02745229_03230"/>
<dbReference type="PANTHER" id="PTHR43283">
    <property type="entry name" value="BETA-LACTAMASE-RELATED"/>
    <property type="match status" value="1"/>
</dbReference>
<name>A0A1M6BVI7_BUTFI</name>
<evidence type="ECO:0000259" key="1">
    <source>
        <dbReference type="Pfam" id="PF00144"/>
    </source>
</evidence>
<dbReference type="SUPFAM" id="SSF56601">
    <property type="entry name" value="beta-lactamase/transpeptidase-like"/>
    <property type="match status" value="1"/>
</dbReference>
<dbReference type="AlphaFoldDB" id="A0A1M6BVI7"/>
<dbReference type="Proteomes" id="UP000184278">
    <property type="component" value="Unassembled WGS sequence"/>
</dbReference>
<feature type="domain" description="Beta-lactamase-related" evidence="1">
    <location>
        <begin position="11"/>
        <end position="367"/>
    </location>
</feature>
<gene>
    <name evidence="2" type="ORF">SAMN02745229_03230</name>
</gene>
<dbReference type="OrthoDB" id="9797709at2"/>
<proteinExistence type="predicted"/>
<dbReference type="InterPro" id="IPR001466">
    <property type="entry name" value="Beta-lactam-related"/>
</dbReference>
<keyword evidence="3" id="KW-1185">Reference proteome</keyword>